<dbReference type="EMBL" id="QGKX02001290">
    <property type="protein sequence ID" value="KAF3536302.1"/>
    <property type="molecule type" value="Genomic_DNA"/>
</dbReference>
<gene>
    <name evidence="1" type="ORF">F2Q69_00019427</name>
</gene>
<organism evidence="1 2">
    <name type="scientific">Brassica cretica</name>
    <name type="common">Mustard</name>
    <dbReference type="NCBI Taxonomy" id="69181"/>
    <lineage>
        <taxon>Eukaryota</taxon>
        <taxon>Viridiplantae</taxon>
        <taxon>Streptophyta</taxon>
        <taxon>Embryophyta</taxon>
        <taxon>Tracheophyta</taxon>
        <taxon>Spermatophyta</taxon>
        <taxon>Magnoliopsida</taxon>
        <taxon>eudicotyledons</taxon>
        <taxon>Gunneridae</taxon>
        <taxon>Pentapetalae</taxon>
        <taxon>rosids</taxon>
        <taxon>malvids</taxon>
        <taxon>Brassicales</taxon>
        <taxon>Brassicaceae</taxon>
        <taxon>Brassiceae</taxon>
        <taxon>Brassica</taxon>
    </lineage>
</organism>
<comment type="caution">
    <text evidence="1">The sequence shown here is derived from an EMBL/GenBank/DDBJ whole genome shotgun (WGS) entry which is preliminary data.</text>
</comment>
<evidence type="ECO:0000313" key="2">
    <source>
        <dbReference type="Proteomes" id="UP000712600"/>
    </source>
</evidence>
<name>A0A8S9Q9F0_BRACR</name>
<accession>A0A8S9Q9F0</accession>
<dbReference type="Proteomes" id="UP000712600">
    <property type="component" value="Unassembled WGS sequence"/>
</dbReference>
<protein>
    <submittedName>
        <fullName evidence="1">Uncharacterized protein</fullName>
    </submittedName>
</protein>
<proteinExistence type="predicted"/>
<reference evidence="1" key="1">
    <citation type="submission" date="2019-12" db="EMBL/GenBank/DDBJ databases">
        <title>Genome sequencing and annotation of Brassica cretica.</title>
        <authorList>
            <person name="Studholme D.J."/>
            <person name="Sarris P."/>
        </authorList>
    </citation>
    <scope>NUCLEOTIDE SEQUENCE</scope>
    <source>
        <strain evidence="1">PFS-109/04</strain>
        <tissue evidence="1">Leaf</tissue>
    </source>
</reference>
<dbReference type="AlphaFoldDB" id="A0A8S9Q9F0"/>
<sequence>MFGRVQSLHSDRTLARARSLRSDRAGRALGRYVATKLWFELGRHVATELWLELGRYVATEWVGRSVAMQRPILARTWLLRRDRTACMRSNYATTEPGLFGLNLQGYFFVKTSYWLYFTKVVSFFLLSLSEIRSPRIFGW</sequence>
<evidence type="ECO:0000313" key="1">
    <source>
        <dbReference type="EMBL" id="KAF3536302.1"/>
    </source>
</evidence>